<evidence type="ECO:0000259" key="4">
    <source>
        <dbReference type="Pfam" id="PF12928"/>
    </source>
</evidence>
<proteinExistence type="inferred from homology"/>
<dbReference type="PANTHER" id="PTHR21027">
    <property type="entry name" value="TRNA-SPLICING ENDONUCLEASE SUBUNIT SEN54"/>
    <property type="match status" value="1"/>
</dbReference>
<dbReference type="GO" id="GO:0000379">
    <property type="term" value="P:tRNA-type intron splice site recognition and cleavage"/>
    <property type="evidence" value="ECO:0007669"/>
    <property type="project" value="TreeGrafter"/>
</dbReference>
<protein>
    <recommendedName>
        <fullName evidence="4">tRNA-splicing endonuclease subunit Sen54 N-terminal domain-containing protein</fullName>
    </recommendedName>
</protein>
<evidence type="ECO:0000256" key="3">
    <source>
        <dbReference type="SAM" id="MobiDB-lite"/>
    </source>
</evidence>
<dbReference type="Proteomes" id="UP001515480">
    <property type="component" value="Unassembled WGS sequence"/>
</dbReference>
<feature type="domain" description="tRNA-splicing endonuclease subunit Sen54 N-terminal" evidence="4">
    <location>
        <begin position="14"/>
        <end position="75"/>
    </location>
</feature>
<evidence type="ECO:0000256" key="1">
    <source>
        <dbReference type="ARBA" id="ARBA00005736"/>
    </source>
</evidence>
<name>A0AB34ID32_PRYPA</name>
<evidence type="ECO:0000313" key="6">
    <source>
        <dbReference type="Proteomes" id="UP001515480"/>
    </source>
</evidence>
<accession>A0AB34ID32</accession>
<keyword evidence="6" id="KW-1185">Reference proteome</keyword>
<dbReference type="AlphaFoldDB" id="A0AB34ID32"/>
<feature type="region of interest" description="Disordered" evidence="3">
    <location>
        <begin position="289"/>
        <end position="316"/>
    </location>
</feature>
<dbReference type="PANTHER" id="PTHR21027:SF1">
    <property type="entry name" value="TRNA-SPLICING ENDONUCLEASE SUBUNIT SEN54"/>
    <property type="match status" value="1"/>
</dbReference>
<dbReference type="Pfam" id="PF12928">
    <property type="entry name" value="tRNA_int_end_N2"/>
    <property type="match status" value="1"/>
</dbReference>
<comment type="similarity">
    <text evidence="1">Belongs to the SEN54 family.</text>
</comment>
<dbReference type="InterPro" id="IPR024337">
    <property type="entry name" value="tRNA_splic_suSen54"/>
</dbReference>
<sequence length="431" mass="47291">MRKERQEAWLRRLEPQRGRLAEQQCVAQWDPTRQLARVVQERGNELRSVGLFEDGELWLAAEEVLCLMEDGGLLLLAPRQPLSLHEAYELLLGTSASSARFAVVSFLHRAHFVTRPVAATCGEQQALLHVYHRRGYSRRLVEEGALMPLFAAAICTASEEMPSLPSLAALIERCAPLPVRLACVIHHQVVFLDVDVAERVHLPPSVGRPCQLASDPLAPCLRPPSLPPSPPLSPDEVARPGDVGVVIAGEDSEEDDCGLEAPTIVPWTENDVDACSGCSDLQAKHSSSVQTLSTLPDEEDYRGAIAPPPEEKLQWPSISVGSLSSTTLWHSSSDPVDKQQTPYRPASRMSQLQLSAETSLLRQVQQQTTSVKESLLKSAQSVQISSEFLNQSKAHTLKAQDCFHKLTEGLLSLRKGTCMGSLWEPIGHSSH</sequence>
<organism evidence="5 6">
    <name type="scientific">Prymnesium parvum</name>
    <name type="common">Toxic golden alga</name>
    <dbReference type="NCBI Taxonomy" id="97485"/>
    <lineage>
        <taxon>Eukaryota</taxon>
        <taxon>Haptista</taxon>
        <taxon>Haptophyta</taxon>
        <taxon>Prymnesiophyceae</taxon>
        <taxon>Prymnesiales</taxon>
        <taxon>Prymnesiaceae</taxon>
        <taxon>Prymnesium</taxon>
    </lineage>
</organism>
<dbReference type="EMBL" id="JBGBPQ010000032">
    <property type="protein sequence ID" value="KAL1495484.1"/>
    <property type="molecule type" value="Genomic_DNA"/>
</dbReference>
<keyword evidence="2" id="KW-0819">tRNA processing</keyword>
<dbReference type="InterPro" id="IPR024336">
    <property type="entry name" value="tRNA_splic_suSen54_N"/>
</dbReference>
<evidence type="ECO:0000313" key="5">
    <source>
        <dbReference type="EMBL" id="KAL1495484.1"/>
    </source>
</evidence>
<evidence type="ECO:0000256" key="2">
    <source>
        <dbReference type="ARBA" id="ARBA00022694"/>
    </source>
</evidence>
<gene>
    <name evidence="5" type="ORF">AB1Y20_016850</name>
</gene>
<dbReference type="GO" id="GO:0000214">
    <property type="term" value="C:tRNA-intron endonuclease complex"/>
    <property type="evidence" value="ECO:0007669"/>
    <property type="project" value="TreeGrafter"/>
</dbReference>
<comment type="caution">
    <text evidence="5">The sequence shown here is derived from an EMBL/GenBank/DDBJ whole genome shotgun (WGS) entry which is preliminary data.</text>
</comment>
<reference evidence="5 6" key="1">
    <citation type="journal article" date="2024" name="Science">
        <title>Giant polyketide synthase enzymes in the biosynthesis of giant marine polyether toxins.</title>
        <authorList>
            <person name="Fallon T.R."/>
            <person name="Shende V.V."/>
            <person name="Wierzbicki I.H."/>
            <person name="Pendleton A.L."/>
            <person name="Watervoot N.F."/>
            <person name="Auber R.P."/>
            <person name="Gonzalez D.J."/>
            <person name="Wisecaver J.H."/>
            <person name="Moore B.S."/>
        </authorList>
    </citation>
    <scope>NUCLEOTIDE SEQUENCE [LARGE SCALE GENOMIC DNA]</scope>
    <source>
        <strain evidence="5 6">12B1</strain>
    </source>
</reference>